<reference evidence="2" key="1">
    <citation type="submission" date="2018-05" db="EMBL/GenBank/DDBJ databases">
        <authorList>
            <person name="Lanie J.A."/>
            <person name="Ng W.-L."/>
            <person name="Kazmierczak K.M."/>
            <person name="Andrzejewski T.M."/>
            <person name="Davidsen T.M."/>
            <person name="Wayne K.J."/>
            <person name="Tettelin H."/>
            <person name="Glass J.I."/>
            <person name="Rusch D."/>
            <person name="Podicherti R."/>
            <person name="Tsui H.-C.T."/>
            <person name="Winkler M.E."/>
        </authorList>
    </citation>
    <scope>NUCLEOTIDE SEQUENCE</scope>
</reference>
<protein>
    <recommendedName>
        <fullName evidence="1">Methyltransferase domain-containing protein</fullName>
    </recommendedName>
</protein>
<feature type="domain" description="Methyltransferase" evidence="1">
    <location>
        <begin position="45"/>
        <end position="130"/>
    </location>
</feature>
<name>A0A382DME6_9ZZZZ</name>
<sequence>MDEQQTAYDQWAEAYESDLCAMGYRIPTILSTVFTRFVTPDAAPVLDAGCGGGIQAEAIAMLGYGPITGIDLSEGMLDIARGKRIYAELQQMTLGEHLDFADATFAAILSSGTITPKHAPAHSFDELIRVAQ</sequence>
<accession>A0A382DME6</accession>
<dbReference type="InterPro" id="IPR029063">
    <property type="entry name" value="SAM-dependent_MTases_sf"/>
</dbReference>
<evidence type="ECO:0000259" key="1">
    <source>
        <dbReference type="Pfam" id="PF13649"/>
    </source>
</evidence>
<dbReference type="PANTHER" id="PTHR43464:SF23">
    <property type="entry name" value="JUVENILE HORMONE ACID O-METHYLTRANSFERASE"/>
    <property type="match status" value="1"/>
</dbReference>
<gene>
    <name evidence="2" type="ORF">METZ01_LOCUS192229</name>
</gene>
<dbReference type="EMBL" id="UINC01040046">
    <property type="protein sequence ID" value="SVB39375.1"/>
    <property type="molecule type" value="Genomic_DNA"/>
</dbReference>
<dbReference type="SUPFAM" id="SSF53335">
    <property type="entry name" value="S-adenosyl-L-methionine-dependent methyltransferases"/>
    <property type="match status" value="1"/>
</dbReference>
<organism evidence="2">
    <name type="scientific">marine metagenome</name>
    <dbReference type="NCBI Taxonomy" id="408172"/>
    <lineage>
        <taxon>unclassified sequences</taxon>
        <taxon>metagenomes</taxon>
        <taxon>ecological metagenomes</taxon>
    </lineage>
</organism>
<evidence type="ECO:0000313" key="2">
    <source>
        <dbReference type="EMBL" id="SVB39375.1"/>
    </source>
</evidence>
<dbReference type="Gene3D" id="3.40.50.150">
    <property type="entry name" value="Vaccinia Virus protein VP39"/>
    <property type="match status" value="1"/>
</dbReference>
<dbReference type="PANTHER" id="PTHR43464">
    <property type="entry name" value="METHYLTRANSFERASE"/>
    <property type="match status" value="1"/>
</dbReference>
<dbReference type="InterPro" id="IPR041698">
    <property type="entry name" value="Methyltransf_25"/>
</dbReference>
<dbReference type="AlphaFoldDB" id="A0A382DME6"/>
<dbReference type="CDD" id="cd02440">
    <property type="entry name" value="AdoMet_MTases"/>
    <property type="match status" value="1"/>
</dbReference>
<feature type="non-terminal residue" evidence="2">
    <location>
        <position position="132"/>
    </location>
</feature>
<dbReference type="Pfam" id="PF13649">
    <property type="entry name" value="Methyltransf_25"/>
    <property type="match status" value="1"/>
</dbReference>
<dbReference type="GO" id="GO:0010420">
    <property type="term" value="F:polyprenyldihydroxybenzoate methyltransferase activity"/>
    <property type="evidence" value="ECO:0007669"/>
    <property type="project" value="TreeGrafter"/>
</dbReference>
<proteinExistence type="predicted"/>